<dbReference type="AlphaFoldDB" id="A0A1M7D6I1"/>
<dbReference type="RefSeq" id="WP_073042730.1">
    <property type="nucleotide sequence ID" value="NZ_FRCJ01000001.1"/>
</dbReference>
<reference evidence="2 3" key="1">
    <citation type="submission" date="2016-11" db="EMBL/GenBank/DDBJ databases">
        <authorList>
            <person name="Jaros S."/>
            <person name="Januszkiewicz K."/>
            <person name="Wedrychowicz H."/>
        </authorList>
    </citation>
    <scope>NUCLEOTIDE SEQUENCE [LARGE SCALE GENOMIC DNA]</scope>
    <source>
        <strain evidence="2 3">BPI-34</strain>
    </source>
</reference>
<gene>
    <name evidence="2" type="ORF">SAMN04488494_0644</name>
</gene>
<evidence type="ECO:0000313" key="2">
    <source>
        <dbReference type="EMBL" id="SHL75141.1"/>
    </source>
</evidence>
<feature type="domain" description="Helix-turn-helix" evidence="1">
    <location>
        <begin position="14"/>
        <end position="60"/>
    </location>
</feature>
<proteinExistence type="predicted"/>
<accession>A0A1M7D6I1</accession>
<dbReference type="Proteomes" id="UP000184280">
    <property type="component" value="Unassembled WGS sequence"/>
</dbReference>
<name>A0A1M7D6I1_XYLRU</name>
<sequence length="75" mass="8553">MDIKIAKVDTNRLWISNKDAAAYLGVSKDWLKDRRNEGKLHYSVVGNTIFYIKKEIDNLIMAGAVSGRQHFQKAT</sequence>
<dbReference type="Pfam" id="PF12728">
    <property type="entry name" value="HTH_17"/>
    <property type="match status" value="1"/>
</dbReference>
<protein>
    <submittedName>
        <fullName evidence="2">Helix-turn-helix domain-containing protein</fullName>
    </submittedName>
</protein>
<dbReference type="OrthoDB" id="1524679at2"/>
<organism evidence="2 3">
    <name type="scientific">Xylanibacter ruminicola</name>
    <name type="common">Prevotella ruminicola</name>
    <dbReference type="NCBI Taxonomy" id="839"/>
    <lineage>
        <taxon>Bacteria</taxon>
        <taxon>Pseudomonadati</taxon>
        <taxon>Bacteroidota</taxon>
        <taxon>Bacteroidia</taxon>
        <taxon>Bacteroidales</taxon>
        <taxon>Prevotellaceae</taxon>
        <taxon>Xylanibacter</taxon>
    </lineage>
</organism>
<evidence type="ECO:0000259" key="1">
    <source>
        <dbReference type="Pfam" id="PF12728"/>
    </source>
</evidence>
<dbReference type="EMBL" id="FRCJ01000001">
    <property type="protein sequence ID" value="SHL75141.1"/>
    <property type="molecule type" value="Genomic_DNA"/>
</dbReference>
<dbReference type="InterPro" id="IPR041657">
    <property type="entry name" value="HTH_17"/>
</dbReference>
<evidence type="ECO:0000313" key="3">
    <source>
        <dbReference type="Proteomes" id="UP000184280"/>
    </source>
</evidence>